<dbReference type="InterPro" id="IPR044298">
    <property type="entry name" value="MIG/MutY"/>
</dbReference>
<evidence type="ECO:0000256" key="9">
    <source>
        <dbReference type="ARBA" id="ARBA00023295"/>
    </source>
</evidence>
<feature type="compositionally biased region" description="Low complexity" evidence="10">
    <location>
        <begin position="213"/>
        <end position="222"/>
    </location>
</feature>
<gene>
    <name evidence="12" type="ORF">K8U80_04295</name>
</gene>
<evidence type="ECO:0000256" key="1">
    <source>
        <dbReference type="ARBA" id="ARBA00001966"/>
    </source>
</evidence>
<dbReference type="InterPro" id="IPR003265">
    <property type="entry name" value="HhH-GPD_domain"/>
</dbReference>
<evidence type="ECO:0000256" key="7">
    <source>
        <dbReference type="ARBA" id="ARBA00023014"/>
    </source>
</evidence>
<dbReference type="InterPro" id="IPR023170">
    <property type="entry name" value="HhH_base_excis_C"/>
</dbReference>
<evidence type="ECO:0000256" key="4">
    <source>
        <dbReference type="ARBA" id="ARBA00022763"/>
    </source>
</evidence>
<dbReference type="SMART" id="SM00478">
    <property type="entry name" value="ENDO3c"/>
    <property type="match status" value="1"/>
</dbReference>
<dbReference type="GO" id="GO:0006284">
    <property type="term" value="P:base-excision repair"/>
    <property type="evidence" value="ECO:0007669"/>
    <property type="project" value="InterPro"/>
</dbReference>
<dbReference type="GO" id="GO:0046872">
    <property type="term" value="F:metal ion binding"/>
    <property type="evidence" value="ECO:0007669"/>
    <property type="project" value="UniProtKB-KW"/>
</dbReference>
<evidence type="ECO:0000256" key="10">
    <source>
        <dbReference type="SAM" id="MobiDB-lite"/>
    </source>
</evidence>
<dbReference type="InterPro" id="IPR004036">
    <property type="entry name" value="Endonuclease-III-like_CS2"/>
</dbReference>
<keyword evidence="6" id="KW-0408">Iron</keyword>
<dbReference type="PROSITE" id="PS01155">
    <property type="entry name" value="ENDONUCLEASE_III_2"/>
    <property type="match status" value="1"/>
</dbReference>
<sequence length="300" mass="33454">MPDIETFRTLVRAEGVRLYRDLPWRRTRDPYEIWLSEVMLQQTQVARVMTRWGEWLERFPTVEALAQASVSDVLAAWQGMGYNRRALALKSAAEAVVSDYDGAFPRETAQLKALPGIGPATAQGIRAFAFDLPGVYLETNVRTVLLHHFFPDVPGVPDRELTPLAEASCPARAGETDEGPYAMLQDADDTPRSWYYAMLDYGAYLKKTIPNPSRRSSSYTRQSRFEGSRRQKRAHIVRMLLDAQASGRPGLVLEEVRAGVNDMEIGAGRDAVSSDEVASILADLVREGFARAEGDTWSIA</sequence>
<dbReference type="EMBL" id="DYVF01000031">
    <property type="protein sequence ID" value="HJG30601.1"/>
    <property type="molecule type" value="Genomic_DNA"/>
</dbReference>
<accession>A0A921IP55</accession>
<dbReference type="GO" id="GO:0000701">
    <property type="term" value="F:purine-specific mismatch base pair DNA N-glycosylase activity"/>
    <property type="evidence" value="ECO:0007669"/>
    <property type="project" value="TreeGrafter"/>
</dbReference>
<dbReference type="GO" id="GO:0006298">
    <property type="term" value="P:mismatch repair"/>
    <property type="evidence" value="ECO:0007669"/>
    <property type="project" value="TreeGrafter"/>
</dbReference>
<dbReference type="AlphaFoldDB" id="A0A921IP55"/>
<comment type="similarity">
    <text evidence="2">Belongs to the Nth/MutY family.</text>
</comment>
<keyword evidence="4" id="KW-0227">DNA damage</keyword>
<evidence type="ECO:0000256" key="2">
    <source>
        <dbReference type="ARBA" id="ARBA00008343"/>
    </source>
</evidence>
<keyword evidence="5" id="KW-0378">Hydrolase</keyword>
<dbReference type="GO" id="GO:0032357">
    <property type="term" value="F:oxidized purine DNA binding"/>
    <property type="evidence" value="ECO:0007669"/>
    <property type="project" value="TreeGrafter"/>
</dbReference>
<evidence type="ECO:0000256" key="6">
    <source>
        <dbReference type="ARBA" id="ARBA00023004"/>
    </source>
</evidence>
<protein>
    <submittedName>
        <fullName evidence="12">Adenine glycosylase</fullName>
    </submittedName>
</protein>
<dbReference type="PANTHER" id="PTHR42944:SF1">
    <property type="entry name" value="ADENINE DNA GLYCOSYLASE"/>
    <property type="match status" value="1"/>
</dbReference>
<evidence type="ECO:0000256" key="8">
    <source>
        <dbReference type="ARBA" id="ARBA00023204"/>
    </source>
</evidence>
<dbReference type="CDD" id="cd00056">
    <property type="entry name" value="ENDO3c"/>
    <property type="match status" value="1"/>
</dbReference>
<dbReference type="GO" id="GO:0035485">
    <property type="term" value="F:adenine/guanine mispair binding"/>
    <property type="evidence" value="ECO:0007669"/>
    <property type="project" value="TreeGrafter"/>
</dbReference>
<keyword evidence="8" id="KW-0234">DNA repair</keyword>
<dbReference type="Gene3D" id="1.10.340.30">
    <property type="entry name" value="Hypothetical protein, domain 2"/>
    <property type="match status" value="1"/>
</dbReference>
<organism evidence="12 13">
    <name type="scientific">Collinsella ihumii</name>
    <dbReference type="NCBI Taxonomy" id="1720204"/>
    <lineage>
        <taxon>Bacteria</taxon>
        <taxon>Bacillati</taxon>
        <taxon>Actinomycetota</taxon>
        <taxon>Coriobacteriia</taxon>
        <taxon>Coriobacteriales</taxon>
        <taxon>Coriobacteriaceae</taxon>
        <taxon>Collinsella</taxon>
    </lineage>
</organism>
<evidence type="ECO:0000259" key="11">
    <source>
        <dbReference type="SMART" id="SM00478"/>
    </source>
</evidence>
<dbReference type="SUPFAM" id="SSF48150">
    <property type="entry name" value="DNA-glycosylase"/>
    <property type="match status" value="1"/>
</dbReference>
<dbReference type="Gene3D" id="1.10.1670.10">
    <property type="entry name" value="Helix-hairpin-Helix base-excision DNA repair enzymes (C-terminal)"/>
    <property type="match status" value="1"/>
</dbReference>
<evidence type="ECO:0000256" key="5">
    <source>
        <dbReference type="ARBA" id="ARBA00022801"/>
    </source>
</evidence>
<comment type="cofactor">
    <cofactor evidence="1">
        <name>[4Fe-4S] cluster</name>
        <dbReference type="ChEBI" id="CHEBI:49883"/>
    </cofactor>
</comment>
<evidence type="ECO:0000313" key="13">
    <source>
        <dbReference type="Proteomes" id="UP000746751"/>
    </source>
</evidence>
<dbReference type="Proteomes" id="UP000746751">
    <property type="component" value="Unassembled WGS sequence"/>
</dbReference>
<dbReference type="PANTHER" id="PTHR42944">
    <property type="entry name" value="ADENINE DNA GLYCOSYLASE"/>
    <property type="match status" value="1"/>
</dbReference>
<name>A0A921IP55_9ACTN</name>
<dbReference type="GO" id="GO:0051536">
    <property type="term" value="F:iron-sulfur cluster binding"/>
    <property type="evidence" value="ECO:0007669"/>
    <property type="project" value="UniProtKB-KW"/>
</dbReference>
<comment type="caution">
    <text evidence="12">The sequence shown here is derived from an EMBL/GenBank/DDBJ whole genome shotgun (WGS) entry which is preliminary data.</text>
</comment>
<feature type="region of interest" description="Disordered" evidence="10">
    <location>
        <begin position="212"/>
        <end position="231"/>
    </location>
</feature>
<keyword evidence="7" id="KW-0411">Iron-sulfur</keyword>
<evidence type="ECO:0000313" key="12">
    <source>
        <dbReference type="EMBL" id="HJG30601.1"/>
    </source>
</evidence>
<keyword evidence="3" id="KW-0479">Metal-binding</keyword>
<reference evidence="12" key="1">
    <citation type="journal article" date="2021" name="PeerJ">
        <title>Extensive microbial diversity within the chicken gut microbiome revealed by metagenomics and culture.</title>
        <authorList>
            <person name="Gilroy R."/>
            <person name="Ravi A."/>
            <person name="Getino M."/>
            <person name="Pursley I."/>
            <person name="Horton D.L."/>
            <person name="Alikhan N.F."/>
            <person name="Baker D."/>
            <person name="Gharbi K."/>
            <person name="Hall N."/>
            <person name="Watson M."/>
            <person name="Adriaenssens E.M."/>
            <person name="Foster-Nyarko E."/>
            <person name="Jarju S."/>
            <person name="Secka A."/>
            <person name="Antonio M."/>
            <person name="Oren A."/>
            <person name="Chaudhuri R.R."/>
            <person name="La Ragione R."/>
            <person name="Hildebrand F."/>
            <person name="Pallen M.J."/>
        </authorList>
    </citation>
    <scope>NUCLEOTIDE SEQUENCE</scope>
    <source>
        <strain evidence="12">ChiGjej2B2-7701</strain>
    </source>
</reference>
<keyword evidence="9" id="KW-0326">Glycosidase</keyword>
<dbReference type="Pfam" id="PF00730">
    <property type="entry name" value="HhH-GPD"/>
    <property type="match status" value="1"/>
</dbReference>
<proteinExistence type="inferred from homology"/>
<dbReference type="GO" id="GO:0034039">
    <property type="term" value="F:8-oxo-7,8-dihydroguanine DNA N-glycosylase activity"/>
    <property type="evidence" value="ECO:0007669"/>
    <property type="project" value="TreeGrafter"/>
</dbReference>
<reference evidence="12" key="2">
    <citation type="submission" date="2021-09" db="EMBL/GenBank/DDBJ databases">
        <authorList>
            <person name="Gilroy R."/>
        </authorList>
    </citation>
    <scope>NUCLEOTIDE SEQUENCE</scope>
    <source>
        <strain evidence="12">ChiGjej2B2-7701</strain>
    </source>
</reference>
<evidence type="ECO:0000256" key="3">
    <source>
        <dbReference type="ARBA" id="ARBA00022723"/>
    </source>
</evidence>
<feature type="domain" description="HhH-GPD" evidence="11">
    <location>
        <begin position="39"/>
        <end position="204"/>
    </location>
</feature>
<dbReference type="InterPro" id="IPR011257">
    <property type="entry name" value="DNA_glycosylase"/>
</dbReference>